<proteinExistence type="predicted"/>
<name>A0A0G8AVC7_9SYNE</name>
<feature type="transmembrane region" description="Helical" evidence="1">
    <location>
        <begin position="18"/>
        <end position="40"/>
    </location>
</feature>
<evidence type="ECO:0000313" key="3">
    <source>
        <dbReference type="Proteomes" id="UP000035037"/>
    </source>
</evidence>
<gene>
    <name evidence="2" type="ORF">TQ37_05200</name>
</gene>
<reference evidence="2 3" key="2">
    <citation type="submission" date="2015-05" db="EMBL/GenBank/DDBJ databases">
        <title>Lifestyle Evolution in Cyanobacterial Symbionts of Sponges.</title>
        <authorList>
            <person name="Burgsdorf I."/>
            <person name="Slaby B.M."/>
            <person name="Handley K.M."/>
            <person name="Haber M."/>
            <person name="Blom J."/>
            <person name="Marshall C.W."/>
            <person name="Gilbert J.A."/>
            <person name="Hentschel U."/>
            <person name="Steindler L."/>
        </authorList>
    </citation>
    <scope>NUCLEOTIDE SEQUENCE [LARGE SCALE GENOMIC DNA]</scope>
    <source>
        <strain evidence="2">15L</strain>
    </source>
</reference>
<evidence type="ECO:0000313" key="2">
    <source>
        <dbReference type="EMBL" id="KKZ12704.1"/>
    </source>
</evidence>
<dbReference type="Proteomes" id="UP000035037">
    <property type="component" value="Unassembled WGS sequence"/>
</dbReference>
<dbReference type="AlphaFoldDB" id="A0A0G8AVC7"/>
<accession>A0A0G8AVC7</accession>
<dbReference type="EMBL" id="JYFQ01000102">
    <property type="protein sequence ID" value="KKZ12704.1"/>
    <property type="molecule type" value="Genomic_DNA"/>
</dbReference>
<keyword evidence="1" id="KW-0812">Transmembrane</keyword>
<sequence>MWFVIFNIELNVGVSKGVFIVIIVIACKVINVTISIPKLLPSFTEYSFRPTMISKDFEILSAISLECSCYPVSWRLSRYSITKIFPSWIPECTDFSRKTRSSFINNIIKLGSTNIQPVFQIQTDDTLVASLIVPTIKRINPRRI</sequence>
<keyword evidence="1" id="KW-1133">Transmembrane helix</keyword>
<keyword evidence="1" id="KW-0472">Membrane</keyword>
<evidence type="ECO:0000256" key="1">
    <source>
        <dbReference type="SAM" id="Phobius"/>
    </source>
</evidence>
<comment type="caution">
    <text evidence="2">The sequence shown here is derived from an EMBL/GenBank/DDBJ whole genome shotgun (WGS) entry which is preliminary data.</text>
</comment>
<reference evidence="2 3" key="1">
    <citation type="submission" date="2015-02" db="EMBL/GenBank/DDBJ databases">
        <authorList>
            <person name="Slaby B."/>
            <person name="Hentschel U."/>
        </authorList>
    </citation>
    <scope>NUCLEOTIDE SEQUENCE [LARGE SCALE GENOMIC DNA]</scope>
    <source>
        <strain evidence="2">15L</strain>
    </source>
</reference>
<protein>
    <submittedName>
        <fullName evidence="2">Uncharacterized protein</fullName>
    </submittedName>
</protein>
<organism evidence="2 3">
    <name type="scientific">Candidatus Synechococcus spongiarum 15L</name>
    <dbReference type="NCBI Taxonomy" id="1608419"/>
    <lineage>
        <taxon>Bacteria</taxon>
        <taxon>Bacillati</taxon>
        <taxon>Cyanobacteriota</taxon>
        <taxon>Cyanophyceae</taxon>
        <taxon>Synechococcales</taxon>
        <taxon>Synechococcaceae</taxon>
        <taxon>Synechococcus</taxon>
    </lineage>
</organism>